<dbReference type="RefSeq" id="WP_281792882.1">
    <property type="nucleotide sequence ID" value="NZ_BSDR01000001.1"/>
</dbReference>
<dbReference type="SUPFAM" id="SSF53335">
    <property type="entry name" value="S-adenosyl-L-methionine-dependent methyltransferases"/>
    <property type="match status" value="1"/>
</dbReference>
<reference evidence="2" key="1">
    <citation type="submission" date="2022-12" db="EMBL/GenBank/DDBJ databases">
        <title>Reference genome sequencing for broad-spectrum identification of bacterial and archaeal isolates by mass spectrometry.</title>
        <authorList>
            <person name="Sekiguchi Y."/>
            <person name="Tourlousse D.M."/>
        </authorList>
    </citation>
    <scope>NUCLEOTIDE SEQUENCE</scope>
    <source>
        <strain evidence="2">ASRB1</strain>
    </source>
</reference>
<dbReference type="PANTHER" id="PTHR42912">
    <property type="entry name" value="METHYLTRANSFERASE"/>
    <property type="match status" value="1"/>
</dbReference>
<dbReference type="InterPro" id="IPR050508">
    <property type="entry name" value="Methyltransf_Superfamily"/>
</dbReference>
<dbReference type="PANTHER" id="PTHR42912:SF80">
    <property type="entry name" value="METHYLTRANSFERASE DOMAIN-CONTAINING PROTEIN"/>
    <property type="match status" value="1"/>
</dbReference>
<sequence length="210" mass="23955">MRFLESEDDYKWVAPIYDPLISPFMLPIRHEVCRISRRLGFLNILDLCSGTGEQCILLDQWGLHVTGVDSSPAMIRIAKSKSPDTIVYHHEDARQLHFPDQTFDCVMSTLAFHEKDPLSRRQIMKEAGRVLMPHGKLLIVDFVCPDDLLSMVSNAFVHWVEWMGGAEHYKNFRNFMRNGGLIGLLKGEGVRISHLKKYHMGATGLALGEF</sequence>
<keyword evidence="3" id="KW-1185">Reference proteome</keyword>
<dbReference type="CDD" id="cd02440">
    <property type="entry name" value="AdoMet_MTases"/>
    <property type="match status" value="1"/>
</dbReference>
<keyword evidence="2" id="KW-0808">Transferase</keyword>
<dbReference type="Pfam" id="PF13649">
    <property type="entry name" value="Methyltransf_25"/>
    <property type="match status" value="1"/>
</dbReference>
<organism evidence="2 3">
    <name type="scientific">Desulforhabdus amnigena</name>
    <dbReference type="NCBI Taxonomy" id="40218"/>
    <lineage>
        <taxon>Bacteria</taxon>
        <taxon>Pseudomonadati</taxon>
        <taxon>Thermodesulfobacteriota</taxon>
        <taxon>Syntrophobacteria</taxon>
        <taxon>Syntrophobacterales</taxon>
        <taxon>Syntrophobacteraceae</taxon>
        <taxon>Desulforhabdus</taxon>
    </lineage>
</organism>
<evidence type="ECO:0000259" key="1">
    <source>
        <dbReference type="Pfam" id="PF13649"/>
    </source>
</evidence>
<feature type="domain" description="Methyltransferase" evidence="1">
    <location>
        <begin position="44"/>
        <end position="135"/>
    </location>
</feature>
<dbReference type="GO" id="GO:0032259">
    <property type="term" value="P:methylation"/>
    <property type="evidence" value="ECO:0007669"/>
    <property type="project" value="UniProtKB-KW"/>
</dbReference>
<dbReference type="Proteomes" id="UP001144372">
    <property type="component" value="Unassembled WGS sequence"/>
</dbReference>
<gene>
    <name evidence="2" type="ORF">DAMNIGENAA_11490</name>
</gene>
<evidence type="ECO:0000313" key="2">
    <source>
        <dbReference type="EMBL" id="GLI33716.1"/>
    </source>
</evidence>
<dbReference type="InterPro" id="IPR029063">
    <property type="entry name" value="SAM-dependent_MTases_sf"/>
</dbReference>
<dbReference type="InterPro" id="IPR041698">
    <property type="entry name" value="Methyltransf_25"/>
</dbReference>
<dbReference type="Gene3D" id="3.40.50.150">
    <property type="entry name" value="Vaccinia Virus protein VP39"/>
    <property type="match status" value="1"/>
</dbReference>
<name>A0A9W6D5J8_9BACT</name>
<dbReference type="EMBL" id="BSDR01000001">
    <property type="protein sequence ID" value="GLI33716.1"/>
    <property type="molecule type" value="Genomic_DNA"/>
</dbReference>
<dbReference type="GO" id="GO:0008168">
    <property type="term" value="F:methyltransferase activity"/>
    <property type="evidence" value="ECO:0007669"/>
    <property type="project" value="UniProtKB-KW"/>
</dbReference>
<keyword evidence="2" id="KW-0489">Methyltransferase</keyword>
<protein>
    <submittedName>
        <fullName evidence="2">Methyltransferase type 11</fullName>
    </submittedName>
</protein>
<accession>A0A9W6D5J8</accession>
<evidence type="ECO:0000313" key="3">
    <source>
        <dbReference type="Proteomes" id="UP001144372"/>
    </source>
</evidence>
<comment type="caution">
    <text evidence="2">The sequence shown here is derived from an EMBL/GenBank/DDBJ whole genome shotgun (WGS) entry which is preliminary data.</text>
</comment>
<dbReference type="AlphaFoldDB" id="A0A9W6D5J8"/>
<proteinExistence type="predicted"/>